<evidence type="ECO:0000313" key="2">
    <source>
        <dbReference type="EMBL" id="MBW6397750.1"/>
    </source>
</evidence>
<organism evidence="2 3">
    <name type="scientific">Roseomonas alba</name>
    <dbReference type="NCBI Taxonomy" id="2846776"/>
    <lineage>
        <taxon>Bacteria</taxon>
        <taxon>Pseudomonadati</taxon>
        <taxon>Pseudomonadota</taxon>
        <taxon>Alphaproteobacteria</taxon>
        <taxon>Acetobacterales</taxon>
        <taxon>Roseomonadaceae</taxon>
        <taxon>Roseomonas</taxon>
    </lineage>
</organism>
<proteinExistence type="predicted"/>
<name>A0ABS7A639_9PROT</name>
<evidence type="ECO:0000256" key="1">
    <source>
        <dbReference type="SAM" id="MobiDB-lite"/>
    </source>
</evidence>
<accession>A0ABS7A639</accession>
<dbReference type="EMBL" id="JAHYBZ010000002">
    <property type="protein sequence ID" value="MBW6397750.1"/>
    <property type="molecule type" value="Genomic_DNA"/>
</dbReference>
<gene>
    <name evidence="2" type="ORF">KPL78_07845</name>
</gene>
<reference evidence="2 3" key="1">
    <citation type="submission" date="2021-07" db="EMBL/GenBank/DDBJ databases">
        <authorList>
            <person name="So Y."/>
        </authorList>
    </citation>
    <scope>NUCLEOTIDE SEQUENCE [LARGE SCALE GENOMIC DNA]</scope>
    <source>
        <strain evidence="2 3">HJA6</strain>
    </source>
</reference>
<comment type="caution">
    <text evidence="2">The sequence shown here is derived from an EMBL/GenBank/DDBJ whole genome shotgun (WGS) entry which is preliminary data.</text>
</comment>
<keyword evidence="3" id="KW-1185">Reference proteome</keyword>
<feature type="region of interest" description="Disordered" evidence="1">
    <location>
        <begin position="1"/>
        <end position="64"/>
    </location>
</feature>
<sequence length="64" mass="7413">MRDGIAALAEQPGAAAHPSRCDQYEPFLTADRRPRHAPDRGIPSPYRHRRFRTPPARREHSLWL</sequence>
<evidence type="ECO:0000313" key="3">
    <source>
        <dbReference type="Proteomes" id="UP001196565"/>
    </source>
</evidence>
<dbReference type="Proteomes" id="UP001196565">
    <property type="component" value="Unassembled WGS sequence"/>
</dbReference>
<feature type="compositionally biased region" description="Basic and acidic residues" evidence="1">
    <location>
        <begin position="30"/>
        <end position="39"/>
    </location>
</feature>
<protein>
    <submittedName>
        <fullName evidence="2">Uncharacterized protein</fullName>
    </submittedName>
</protein>